<sequence length="159" mass="18166">MSKQPEMQGGTAMQVQEAVAAGVYSRKLTIIAEEGKLHVRASGVQATVKGREQVRDIVMAIIYKGVRYSWEHLNPRFMTNDFNDYTLIHSVRGDTEIYFSPHTFEVKSDRGVHAEAIFTKRRFESFMYDAGTAFPAEIDEVVRQAQWDRMGDTLAERED</sequence>
<accession>A0A0R1QSF3</accession>
<organism evidence="1 2">
    <name type="scientific">Levilactobacillus spicheri DSM 15429</name>
    <dbReference type="NCBI Taxonomy" id="1423805"/>
    <lineage>
        <taxon>Bacteria</taxon>
        <taxon>Bacillati</taxon>
        <taxon>Bacillota</taxon>
        <taxon>Bacilli</taxon>
        <taxon>Lactobacillales</taxon>
        <taxon>Lactobacillaceae</taxon>
        <taxon>Levilactobacillus</taxon>
    </lineage>
</organism>
<dbReference type="Proteomes" id="UP000051835">
    <property type="component" value="Unassembled WGS sequence"/>
</dbReference>
<gene>
    <name evidence="1" type="ORF">FD37_GL002490</name>
</gene>
<comment type="caution">
    <text evidence="1">The sequence shown here is derived from an EMBL/GenBank/DDBJ whole genome shotgun (WGS) entry which is preliminary data.</text>
</comment>
<evidence type="ECO:0000313" key="2">
    <source>
        <dbReference type="Proteomes" id="UP000051835"/>
    </source>
</evidence>
<dbReference type="EMBL" id="AZFC01000031">
    <property type="protein sequence ID" value="KRL47241.1"/>
    <property type="molecule type" value="Genomic_DNA"/>
</dbReference>
<reference evidence="1 2" key="1">
    <citation type="journal article" date="2015" name="Genome Announc.">
        <title>Expanding the biotechnology potential of lactobacilli through comparative genomics of 213 strains and associated genera.</title>
        <authorList>
            <person name="Sun Z."/>
            <person name="Harris H.M."/>
            <person name="McCann A."/>
            <person name="Guo C."/>
            <person name="Argimon S."/>
            <person name="Zhang W."/>
            <person name="Yang X."/>
            <person name="Jeffery I.B."/>
            <person name="Cooney J.C."/>
            <person name="Kagawa T.F."/>
            <person name="Liu W."/>
            <person name="Song Y."/>
            <person name="Salvetti E."/>
            <person name="Wrobel A."/>
            <person name="Rasinkangas P."/>
            <person name="Parkhill J."/>
            <person name="Rea M.C."/>
            <person name="O'Sullivan O."/>
            <person name="Ritari J."/>
            <person name="Douillard F.P."/>
            <person name="Paul Ross R."/>
            <person name="Yang R."/>
            <person name="Briner A.E."/>
            <person name="Felis G.E."/>
            <person name="de Vos W.M."/>
            <person name="Barrangou R."/>
            <person name="Klaenhammer T.R."/>
            <person name="Caufield P.W."/>
            <person name="Cui Y."/>
            <person name="Zhang H."/>
            <person name="O'Toole P.W."/>
        </authorList>
    </citation>
    <scope>NUCLEOTIDE SEQUENCE [LARGE SCALE GENOMIC DNA]</scope>
    <source>
        <strain evidence="1 2">DSM 15429</strain>
    </source>
</reference>
<dbReference type="AlphaFoldDB" id="A0A0R1QSF3"/>
<dbReference type="PATRIC" id="fig|1423805.4.peg.2564"/>
<proteinExistence type="predicted"/>
<protein>
    <submittedName>
        <fullName evidence="1">Uncharacterized protein</fullName>
    </submittedName>
</protein>
<name>A0A0R1QSF3_9LACO</name>
<evidence type="ECO:0000313" key="1">
    <source>
        <dbReference type="EMBL" id="KRL47241.1"/>
    </source>
</evidence>